<dbReference type="Proteomes" id="UP000739538">
    <property type="component" value="Unassembled WGS sequence"/>
</dbReference>
<dbReference type="PANTHER" id="PTHR48098:SF6">
    <property type="entry name" value="FERRI-BACILLIBACTIN ESTERASE BESA"/>
    <property type="match status" value="1"/>
</dbReference>
<dbReference type="GO" id="GO:0016787">
    <property type="term" value="F:hydrolase activity"/>
    <property type="evidence" value="ECO:0007669"/>
    <property type="project" value="UniProtKB-KW"/>
</dbReference>
<accession>A0A956SFF3</accession>
<comment type="caution">
    <text evidence="1">The sequence shown here is derived from an EMBL/GenBank/DDBJ whole genome shotgun (WGS) entry which is preliminary data.</text>
</comment>
<dbReference type="PANTHER" id="PTHR48098">
    <property type="entry name" value="ENTEROCHELIN ESTERASE-RELATED"/>
    <property type="match status" value="1"/>
</dbReference>
<dbReference type="Gene3D" id="3.40.50.1820">
    <property type="entry name" value="alpha/beta hydrolase"/>
    <property type="match status" value="1"/>
</dbReference>
<proteinExistence type="predicted"/>
<evidence type="ECO:0000313" key="1">
    <source>
        <dbReference type="EMBL" id="MCA9756233.1"/>
    </source>
</evidence>
<dbReference type="InterPro" id="IPR029058">
    <property type="entry name" value="AB_hydrolase_fold"/>
</dbReference>
<dbReference type="AlphaFoldDB" id="A0A956SFF3"/>
<protein>
    <submittedName>
        <fullName evidence="1">Alpha/beta hydrolase</fullName>
    </submittedName>
</protein>
<dbReference type="InterPro" id="IPR000801">
    <property type="entry name" value="Esterase-like"/>
</dbReference>
<dbReference type="SUPFAM" id="SSF53474">
    <property type="entry name" value="alpha/beta-Hydrolases"/>
    <property type="match status" value="1"/>
</dbReference>
<evidence type="ECO:0000313" key="2">
    <source>
        <dbReference type="Proteomes" id="UP000739538"/>
    </source>
</evidence>
<name>A0A956SFF3_UNCEI</name>
<gene>
    <name evidence="1" type="ORF">KDA27_10545</name>
</gene>
<dbReference type="EMBL" id="JAGQHS010000046">
    <property type="protein sequence ID" value="MCA9756233.1"/>
    <property type="molecule type" value="Genomic_DNA"/>
</dbReference>
<dbReference type="InterPro" id="IPR050583">
    <property type="entry name" value="Mycobacterial_A85_antigen"/>
</dbReference>
<reference evidence="1" key="2">
    <citation type="journal article" date="2021" name="Microbiome">
        <title>Successional dynamics and alternative stable states in a saline activated sludge microbial community over 9 years.</title>
        <authorList>
            <person name="Wang Y."/>
            <person name="Ye J."/>
            <person name="Ju F."/>
            <person name="Liu L."/>
            <person name="Boyd J.A."/>
            <person name="Deng Y."/>
            <person name="Parks D.H."/>
            <person name="Jiang X."/>
            <person name="Yin X."/>
            <person name="Woodcroft B.J."/>
            <person name="Tyson G.W."/>
            <person name="Hugenholtz P."/>
            <person name="Polz M.F."/>
            <person name="Zhang T."/>
        </authorList>
    </citation>
    <scope>NUCLEOTIDE SEQUENCE</scope>
    <source>
        <strain evidence="1">HKST-UBA02</strain>
    </source>
</reference>
<keyword evidence="1" id="KW-0378">Hydrolase</keyword>
<reference evidence="1" key="1">
    <citation type="submission" date="2020-04" db="EMBL/GenBank/DDBJ databases">
        <authorList>
            <person name="Zhang T."/>
        </authorList>
    </citation>
    <scope>NUCLEOTIDE SEQUENCE</scope>
    <source>
        <strain evidence="1">HKST-UBA02</strain>
    </source>
</reference>
<sequence>MRWMRPLFALPPSSRRPQATIFSQELGRDVTVRVHVPASAGSGDRFPVIYAQDGQHMFRSRLLRRTWAAGSALDHAERLGSRIILVAVDNGGARRASEYSPFLDQDFGGGAAEAYVQFVAETLKPFVDRTLPTRTSAEDTTILGSSLGGLAALYAKFSRPEVFGSAICMSPSVSFADGALVPYIRDQVASGRVYLDVGTREFGPHSDEYLRRTDELYEAFLSAGYTEGVDFEYAEVIGGTHTESSWGQRLPRALDFLYPSPTWKSRVSLVPQHAHAHAPMTWTPGVWVPGV</sequence>
<dbReference type="Pfam" id="PF00756">
    <property type="entry name" value="Esterase"/>
    <property type="match status" value="1"/>
</dbReference>
<organism evidence="1 2">
    <name type="scientific">Eiseniibacteriota bacterium</name>
    <dbReference type="NCBI Taxonomy" id="2212470"/>
    <lineage>
        <taxon>Bacteria</taxon>
        <taxon>Candidatus Eiseniibacteriota</taxon>
    </lineage>
</organism>